<keyword evidence="2" id="KW-0732">Signal</keyword>
<dbReference type="Proteomes" id="UP000886198">
    <property type="component" value="Unassembled WGS sequence"/>
</dbReference>
<sequence>MKKTAIFFSMIIIFAASTFAHIPTFLSSDDFVNGAYLVRDIDLSQIFYYILSEGERIVITFEGSIGMQFRMLFGVPKEIEGMESTKTFRPELTVYDPDGNAYESFLLESIEPEIMYEFFGDTFSYLYVRHDSALTKDGLYSIEIEAKDPGRVWITFGKKEKFTASQIASIPKWIRGIREFHYLTGLAKWEMYGLGIAGILSAALILLIFL</sequence>
<name>A0A7C1CV69_9BACT</name>
<comment type="caution">
    <text evidence="3">The sequence shown here is derived from an EMBL/GenBank/DDBJ whole genome shotgun (WGS) entry which is preliminary data.</text>
</comment>
<keyword evidence="1" id="KW-0472">Membrane</keyword>
<proteinExistence type="predicted"/>
<organism evidence="3">
    <name type="scientific">Mesotoga infera</name>
    <dbReference type="NCBI Taxonomy" id="1236046"/>
    <lineage>
        <taxon>Bacteria</taxon>
        <taxon>Thermotogati</taxon>
        <taxon>Thermotogota</taxon>
        <taxon>Thermotogae</taxon>
        <taxon>Kosmotogales</taxon>
        <taxon>Kosmotogaceae</taxon>
        <taxon>Mesotoga</taxon>
    </lineage>
</organism>
<feature type="signal peptide" evidence="2">
    <location>
        <begin position="1"/>
        <end position="20"/>
    </location>
</feature>
<keyword evidence="1" id="KW-1133">Transmembrane helix</keyword>
<protein>
    <submittedName>
        <fullName evidence="3">Uncharacterized protein</fullName>
    </submittedName>
</protein>
<feature type="chain" id="PRO_5028346980" evidence="2">
    <location>
        <begin position="21"/>
        <end position="210"/>
    </location>
</feature>
<dbReference type="AlphaFoldDB" id="A0A7C1CV69"/>
<dbReference type="EMBL" id="DSBT01000177">
    <property type="protein sequence ID" value="HDP77818.1"/>
    <property type="molecule type" value="Genomic_DNA"/>
</dbReference>
<accession>A0A7C1CV69</accession>
<feature type="transmembrane region" description="Helical" evidence="1">
    <location>
        <begin position="191"/>
        <end position="209"/>
    </location>
</feature>
<gene>
    <name evidence="3" type="ORF">ENN47_06495</name>
</gene>
<evidence type="ECO:0000256" key="1">
    <source>
        <dbReference type="SAM" id="Phobius"/>
    </source>
</evidence>
<reference evidence="3" key="1">
    <citation type="journal article" date="2020" name="mSystems">
        <title>Genome- and Community-Level Interaction Insights into Carbon Utilization and Element Cycling Functions of Hydrothermarchaeota in Hydrothermal Sediment.</title>
        <authorList>
            <person name="Zhou Z."/>
            <person name="Liu Y."/>
            <person name="Xu W."/>
            <person name="Pan J."/>
            <person name="Luo Z.H."/>
            <person name="Li M."/>
        </authorList>
    </citation>
    <scope>NUCLEOTIDE SEQUENCE [LARGE SCALE GENOMIC DNA]</scope>
    <source>
        <strain evidence="3">SpSt-1179</strain>
    </source>
</reference>
<evidence type="ECO:0000313" key="3">
    <source>
        <dbReference type="EMBL" id="HDP77818.1"/>
    </source>
</evidence>
<evidence type="ECO:0000256" key="2">
    <source>
        <dbReference type="SAM" id="SignalP"/>
    </source>
</evidence>
<keyword evidence="1" id="KW-0812">Transmembrane</keyword>